<dbReference type="SUPFAM" id="SSF53098">
    <property type="entry name" value="Ribonuclease H-like"/>
    <property type="match status" value="1"/>
</dbReference>
<protein>
    <submittedName>
        <fullName evidence="1">Uncharacterized protein</fullName>
    </submittedName>
</protein>
<dbReference type="Proteomes" id="UP000015103">
    <property type="component" value="Unassembled WGS sequence"/>
</dbReference>
<keyword evidence="2" id="KW-1185">Reference proteome</keyword>
<dbReference type="InterPro" id="IPR012337">
    <property type="entry name" value="RNaseH-like_sf"/>
</dbReference>
<reference evidence="1" key="1">
    <citation type="submission" date="2015-05" db="UniProtKB">
        <authorList>
            <consortium name="EnsemblMetazoa"/>
        </authorList>
    </citation>
    <scope>IDENTIFICATION</scope>
</reference>
<dbReference type="VEuPathDB" id="VectorBase:RPRC006579"/>
<organism evidence="1 2">
    <name type="scientific">Rhodnius prolixus</name>
    <name type="common">Triatomid bug</name>
    <dbReference type="NCBI Taxonomy" id="13249"/>
    <lineage>
        <taxon>Eukaryota</taxon>
        <taxon>Metazoa</taxon>
        <taxon>Ecdysozoa</taxon>
        <taxon>Arthropoda</taxon>
        <taxon>Hexapoda</taxon>
        <taxon>Insecta</taxon>
        <taxon>Pterygota</taxon>
        <taxon>Neoptera</taxon>
        <taxon>Paraneoptera</taxon>
        <taxon>Hemiptera</taxon>
        <taxon>Heteroptera</taxon>
        <taxon>Panheteroptera</taxon>
        <taxon>Cimicomorpha</taxon>
        <taxon>Reduviidae</taxon>
        <taxon>Triatominae</taxon>
        <taxon>Rhodnius</taxon>
    </lineage>
</organism>
<dbReference type="EMBL" id="ACPB03003176">
    <property type="status" value="NOT_ANNOTATED_CDS"/>
    <property type="molecule type" value="Genomic_DNA"/>
</dbReference>
<sequence length="308" mass="34866">MGILSRDRKSVDRKEEELSGIHGGTTGIQFAVKRTRAKQRRRFSLVGYHEDGVDWGSRSTEWVAMKRTSRGTNGVLRQDKLGLPLKRIAFDMAGPSPECRKRRRFKLVAMDHFSKWAETHVVADQDASMAAAASTVYQILGVRRTRTTPLHPHSDGMVERIYRTLEGSLEAEESDVNSCAAKRRRKMRAVRGKVRDQMKQDGDRKKASYDRQVIGRTFRRGQKIWAFKRVRKKGKPPKLLGRNLHHCLSAQRPGVTDSTHAQIQDKGGTLGPIAAQHHEGDFCSGRTVLRGEQCNEVDLGGEERPRLF</sequence>
<proteinExistence type="predicted"/>
<dbReference type="EnsemblMetazoa" id="RPRC006579-RA">
    <property type="protein sequence ID" value="RPRC006579-PA"/>
    <property type="gene ID" value="RPRC006579"/>
</dbReference>
<dbReference type="HOGENOM" id="CLU_904040_0_0_1"/>
<dbReference type="STRING" id="13249.T1HRA9"/>
<name>T1HRA9_RHOPR</name>
<dbReference type="InParanoid" id="T1HRA9"/>
<dbReference type="InterPro" id="IPR036397">
    <property type="entry name" value="RNaseH_sf"/>
</dbReference>
<evidence type="ECO:0000313" key="1">
    <source>
        <dbReference type="EnsemblMetazoa" id="RPRC006579-PA"/>
    </source>
</evidence>
<evidence type="ECO:0000313" key="2">
    <source>
        <dbReference type="Proteomes" id="UP000015103"/>
    </source>
</evidence>
<accession>T1HRA9</accession>
<dbReference type="eggNOG" id="ENOG502QT1S">
    <property type="taxonomic scope" value="Eukaryota"/>
</dbReference>
<dbReference type="GO" id="GO:0003676">
    <property type="term" value="F:nucleic acid binding"/>
    <property type="evidence" value="ECO:0007669"/>
    <property type="project" value="InterPro"/>
</dbReference>
<dbReference type="AlphaFoldDB" id="T1HRA9"/>
<dbReference type="Gene3D" id="3.30.420.10">
    <property type="entry name" value="Ribonuclease H-like superfamily/Ribonuclease H"/>
    <property type="match status" value="1"/>
</dbReference>